<accession>A0A1F5JS08</accession>
<dbReference type="InterPro" id="IPR042184">
    <property type="entry name" value="YqeY/Aim41_N"/>
</dbReference>
<dbReference type="EMBL" id="MFCV01000039">
    <property type="protein sequence ID" value="OGE31431.1"/>
    <property type="molecule type" value="Genomic_DNA"/>
</dbReference>
<dbReference type="Gene3D" id="1.10.1510.10">
    <property type="entry name" value="Uncharacterised protein YqeY/AIM41 PF09424, N-terminal domain"/>
    <property type="match status" value="1"/>
</dbReference>
<dbReference type="Proteomes" id="UP000176902">
    <property type="component" value="Unassembled WGS sequence"/>
</dbReference>
<sequence>MVDDIATALKQAQLDRDETKVSTLRLLLSEIKNAEIAKGGELSNEDIISVVQKEIKKRKEAAIGFRSGGREESALKEEAESKVLEVYLPAQMEVDQLTKIIEDTISEACQLALVTGSEKPSLQDMGRIIRLVMDKVKGQADGGTVSLLVKQKLS</sequence>
<name>A0A1F5JS08_9BACT</name>
<comment type="caution">
    <text evidence="1">The sequence shown here is derived from an EMBL/GenBank/DDBJ whole genome shotgun (WGS) entry which is preliminary data.</text>
</comment>
<evidence type="ECO:0000313" key="1">
    <source>
        <dbReference type="EMBL" id="OGE31431.1"/>
    </source>
</evidence>
<dbReference type="PANTHER" id="PTHR28055:SF1">
    <property type="entry name" value="ALTERED INHERITANCE OF MITOCHONDRIA PROTEIN 41, MITOCHONDRIAL"/>
    <property type="match status" value="1"/>
</dbReference>
<dbReference type="PANTHER" id="PTHR28055">
    <property type="entry name" value="ALTERED INHERITANCE OF MITOCHONDRIA PROTEIN 41, MITOCHONDRIAL"/>
    <property type="match status" value="1"/>
</dbReference>
<reference evidence="1 2" key="1">
    <citation type="journal article" date="2016" name="Nat. Commun.">
        <title>Thousands of microbial genomes shed light on interconnected biogeochemical processes in an aquifer system.</title>
        <authorList>
            <person name="Anantharaman K."/>
            <person name="Brown C.T."/>
            <person name="Hug L.A."/>
            <person name="Sharon I."/>
            <person name="Castelle C.J."/>
            <person name="Probst A.J."/>
            <person name="Thomas B.C."/>
            <person name="Singh A."/>
            <person name="Wilkins M.J."/>
            <person name="Karaoz U."/>
            <person name="Brodie E.L."/>
            <person name="Williams K.H."/>
            <person name="Hubbard S.S."/>
            <person name="Banfield J.F."/>
        </authorList>
    </citation>
    <scope>NUCLEOTIDE SEQUENCE [LARGE SCALE GENOMIC DNA]</scope>
</reference>
<dbReference type="AlphaFoldDB" id="A0A1F5JS08"/>
<organism evidence="1 2">
    <name type="scientific">Candidatus Daviesbacteria bacterium RIFCSPHIGHO2_02_FULL_36_13</name>
    <dbReference type="NCBI Taxonomy" id="1797768"/>
    <lineage>
        <taxon>Bacteria</taxon>
        <taxon>Candidatus Daviesiibacteriota</taxon>
    </lineage>
</organism>
<dbReference type="InterPro" id="IPR003789">
    <property type="entry name" value="Asn/Gln_tRNA_amidoTrase-B-like"/>
</dbReference>
<gene>
    <name evidence="1" type="ORF">A3C59_02210</name>
</gene>
<evidence type="ECO:0000313" key="2">
    <source>
        <dbReference type="Proteomes" id="UP000176902"/>
    </source>
</evidence>
<dbReference type="STRING" id="1797768.A3C59_02210"/>
<proteinExistence type="predicted"/>
<dbReference type="Gene3D" id="1.10.10.410">
    <property type="match status" value="1"/>
</dbReference>
<dbReference type="InterPro" id="IPR019004">
    <property type="entry name" value="YqeY/Aim41"/>
</dbReference>
<dbReference type="InterPro" id="IPR023168">
    <property type="entry name" value="GatB_Yqey_C_2"/>
</dbReference>
<protein>
    <recommendedName>
        <fullName evidence="3">GatB/YqeY domain-containing protein</fullName>
    </recommendedName>
</protein>
<dbReference type="SUPFAM" id="SSF89095">
    <property type="entry name" value="GatB/YqeY motif"/>
    <property type="match status" value="1"/>
</dbReference>
<dbReference type="Pfam" id="PF09424">
    <property type="entry name" value="YqeY"/>
    <property type="match status" value="1"/>
</dbReference>
<dbReference type="GO" id="GO:0016884">
    <property type="term" value="F:carbon-nitrogen ligase activity, with glutamine as amido-N-donor"/>
    <property type="evidence" value="ECO:0007669"/>
    <property type="project" value="InterPro"/>
</dbReference>
<evidence type="ECO:0008006" key="3">
    <source>
        <dbReference type="Google" id="ProtNLM"/>
    </source>
</evidence>